<dbReference type="eggNOG" id="COG3340">
    <property type="taxonomic scope" value="Bacteria"/>
</dbReference>
<proteinExistence type="inferred from homology"/>
<dbReference type="AlphaFoldDB" id="M7NIT6"/>
<keyword evidence="3 5" id="KW-0378">Hydrolase</keyword>
<dbReference type="EC" id="3.4.21.-" evidence="5"/>
<evidence type="ECO:0000256" key="1">
    <source>
        <dbReference type="ARBA" id="ARBA00006534"/>
    </source>
</evidence>
<dbReference type="PANTHER" id="PTHR20842:SF0">
    <property type="entry name" value="ALPHA-ASPARTYL DIPEPTIDASE"/>
    <property type="match status" value="1"/>
</dbReference>
<evidence type="ECO:0000256" key="3">
    <source>
        <dbReference type="ARBA" id="ARBA00022801"/>
    </source>
</evidence>
<dbReference type="Proteomes" id="UP000011919">
    <property type="component" value="Unassembled WGS sequence"/>
</dbReference>
<dbReference type="OrthoDB" id="9778515at2"/>
<keyword evidence="6" id="KW-1185">Reference proteome</keyword>
<dbReference type="PATRIC" id="fig|1235279.3.peg.807"/>
<keyword evidence="4" id="KW-0720">Serine protease</keyword>
<dbReference type="GO" id="GO:0006508">
    <property type="term" value="P:proteolysis"/>
    <property type="evidence" value="ECO:0007669"/>
    <property type="project" value="UniProtKB-KW"/>
</dbReference>
<comment type="similarity">
    <text evidence="1">Belongs to the peptidase S51 family.</text>
</comment>
<keyword evidence="2" id="KW-0645">Protease</keyword>
<dbReference type="InterPro" id="IPR005320">
    <property type="entry name" value="Peptidase_S51"/>
</dbReference>
<evidence type="ECO:0000256" key="4">
    <source>
        <dbReference type="ARBA" id="ARBA00022825"/>
    </source>
</evidence>
<dbReference type="EMBL" id="AOFT01000003">
    <property type="protein sequence ID" value="EMR07152.1"/>
    <property type="molecule type" value="Genomic_DNA"/>
</dbReference>
<accession>M7NIT6</accession>
<protein>
    <submittedName>
        <fullName evidence="5">Putative peptidase</fullName>
        <ecNumber evidence="5">3.4.21.-</ecNumber>
    </submittedName>
</protein>
<sequence>MKLLLTSNGFYTDEIKRRFLDLLDADPQSLEAAIITTASPQKEQNRFAKKAGSDFEEMDFRKVDWVDIESESPDILLQKDVIYINGGNPFFLLEQMKKSGADRVLAELAQKGTVIVGVSAGAVLLGPDIRVVHHFTPQLNARNIDDFSALGLTDKRIFPHYDREDLFGDGTGKTIEERIREFETIESCSVTRLNDDGYLVVETLKSSGTETHP</sequence>
<dbReference type="Gene3D" id="3.40.50.880">
    <property type="match status" value="1"/>
</dbReference>
<dbReference type="SUPFAM" id="SSF52317">
    <property type="entry name" value="Class I glutamine amidotransferase-like"/>
    <property type="match status" value="1"/>
</dbReference>
<comment type="caution">
    <text evidence="5">The sequence shown here is derived from an EMBL/GenBank/DDBJ whole genome shotgun (WGS) entry which is preliminary data.</text>
</comment>
<organism evidence="5 6">
    <name type="scientific">Bhargavaea cecembensis DSE10</name>
    <dbReference type="NCBI Taxonomy" id="1235279"/>
    <lineage>
        <taxon>Bacteria</taxon>
        <taxon>Bacillati</taxon>
        <taxon>Bacillota</taxon>
        <taxon>Bacilli</taxon>
        <taxon>Bacillales</taxon>
        <taxon>Caryophanaceae</taxon>
        <taxon>Bhargavaea</taxon>
    </lineage>
</organism>
<dbReference type="RefSeq" id="WP_008297599.1">
    <property type="nucleotide sequence ID" value="NZ_AOFT01000003.1"/>
</dbReference>
<dbReference type="Pfam" id="PF03575">
    <property type="entry name" value="Peptidase_S51"/>
    <property type="match status" value="1"/>
</dbReference>
<evidence type="ECO:0000256" key="2">
    <source>
        <dbReference type="ARBA" id="ARBA00022670"/>
    </source>
</evidence>
<evidence type="ECO:0000313" key="5">
    <source>
        <dbReference type="EMBL" id="EMR07152.1"/>
    </source>
</evidence>
<gene>
    <name evidence="5" type="ORF">C772_00797</name>
</gene>
<dbReference type="InterPro" id="IPR029062">
    <property type="entry name" value="Class_I_gatase-like"/>
</dbReference>
<dbReference type="PANTHER" id="PTHR20842">
    <property type="entry name" value="PROTEASE S51 ALPHA-ASPARTYL DIPEPTIDASE"/>
    <property type="match status" value="1"/>
</dbReference>
<dbReference type="GO" id="GO:0008236">
    <property type="term" value="F:serine-type peptidase activity"/>
    <property type="evidence" value="ECO:0007669"/>
    <property type="project" value="UniProtKB-KW"/>
</dbReference>
<name>M7NIT6_9BACL</name>
<evidence type="ECO:0000313" key="6">
    <source>
        <dbReference type="Proteomes" id="UP000011919"/>
    </source>
</evidence>
<reference evidence="5 6" key="1">
    <citation type="journal article" date="2013" name="Genome Announc.">
        <title>Draft Genome Sequence of Bhargavaea cecembensis Strain DSE10T, Isolated from a Deep-Sea Sediment Sample Collected at a Depth of 5,904 m from the Chagos-Laccadive Ridge System in the Indian Ocean.</title>
        <authorList>
            <person name="Shivaji S."/>
            <person name="Ara S."/>
            <person name="Begum Z."/>
            <person name="Ruth M."/>
            <person name="Singh A."/>
            <person name="Kumar Pinnaka A."/>
        </authorList>
    </citation>
    <scope>NUCLEOTIDE SEQUENCE [LARGE SCALE GENOMIC DNA]</scope>
    <source>
        <strain evidence="5 6">DSE10</strain>
    </source>
</reference>